<keyword evidence="1" id="KW-0812">Transmembrane</keyword>
<comment type="caution">
    <text evidence="2">The sequence shown here is derived from an EMBL/GenBank/DDBJ whole genome shotgun (WGS) entry which is preliminary data.</text>
</comment>
<evidence type="ECO:0000256" key="1">
    <source>
        <dbReference type="SAM" id="Phobius"/>
    </source>
</evidence>
<dbReference type="EMBL" id="SLZZ01000014">
    <property type="protein sequence ID" value="TCS77895.1"/>
    <property type="molecule type" value="Genomic_DNA"/>
</dbReference>
<protein>
    <submittedName>
        <fullName evidence="2">Uncharacterized protein</fullName>
    </submittedName>
</protein>
<feature type="transmembrane region" description="Helical" evidence="1">
    <location>
        <begin position="115"/>
        <end position="138"/>
    </location>
</feature>
<feature type="transmembrane region" description="Helical" evidence="1">
    <location>
        <begin position="7"/>
        <end position="26"/>
    </location>
</feature>
<keyword evidence="3" id="KW-1185">Reference proteome</keyword>
<keyword evidence="1" id="KW-1133">Transmembrane helix</keyword>
<organism evidence="2 3">
    <name type="scientific">Muricomes intestini</name>
    <dbReference type="NCBI Taxonomy" id="1796634"/>
    <lineage>
        <taxon>Bacteria</taxon>
        <taxon>Bacillati</taxon>
        <taxon>Bacillota</taxon>
        <taxon>Clostridia</taxon>
        <taxon>Lachnospirales</taxon>
        <taxon>Lachnospiraceae</taxon>
        <taxon>Muricomes</taxon>
    </lineage>
</organism>
<dbReference type="RefSeq" id="WP_132381730.1">
    <property type="nucleotide sequence ID" value="NZ_DAIPCY010000002.1"/>
</dbReference>
<evidence type="ECO:0000313" key="3">
    <source>
        <dbReference type="Proteomes" id="UP000295726"/>
    </source>
</evidence>
<dbReference type="AlphaFoldDB" id="A0A4R3K594"/>
<reference evidence="2 3" key="1">
    <citation type="submission" date="2019-03" db="EMBL/GenBank/DDBJ databases">
        <title>Genomic Encyclopedia of Type Strains, Phase IV (KMG-IV): sequencing the most valuable type-strain genomes for metagenomic binning, comparative biology and taxonomic classification.</title>
        <authorList>
            <person name="Goeker M."/>
        </authorList>
    </citation>
    <scope>NUCLEOTIDE SEQUENCE [LARGE SCALE GENOMIC DNA]</scope>
    <source>
        <strain evidence="2 3">DSM 29489</strain>
    </source>
</reference>
<feature type="transmembrane region" description="Helical" evidence="1">
    <location>
        <begin position="87"/>
        <end position="103"/>
    </location>
</feature>
<dbReference type="Proteomes" id="UP000295726">
    <property type="component" value="Unassembled WGS sequence"/>
</dbReference>
<dbReference type="OrthoDB" id="1986592at2"/>
<keyword evidence="1" id="KW-0472">Membrane</keyword>
<gene>
    <name evidence="2" type="ORF">EDD59_11449</name>
</gene>
<proteinExistence type="predicted"/>
<sequence>MTKAGKRLYIVDTVLEVLCLAGAYIVDYFTRKKMGMARYVSYKNYSWETKYPMRMLSYIGIITLSILTVAFLILFFQKIQEMGRGEYIMAGAVILLTVLYVWYTLVFSREIQRSYYLVSALYGAAAFLQIVKAGTFLIRRRNEKNNK</sequence>
<evidence type="ECO:0000313" key="2">
    <source>
        <dbReference type="EMBL" id="TCS77895.1"/>
    </source>
</evidence>
<name>A0A4R3K594_9FIRM</name>
<accession>A0A4R3K594</accession>
<feature type="transmembrane region" description="Helical" evidence="1">
    <location>
        <begin position="55"/>
        <end position="75"/>
    </location>
</feature>